<sequence length="479" mass="54205">MSAVRKYANLPDLDQAPEIYQTIDNTETATTVQQDHSASSSDSSSVDSDNDRSGIQRRRVDPDSARQQFTSSRVDASRANFSDQVGRHRRSYYVTNTQKEEDDEDLDPEQRLKRHNISRRIGHLQSVLEDLQNDIEASKEKGEWQEISQEDEDEQDDKALIQISESMRRLTATDRGNDSATVRMRKRATTKQQRAPVKLRADDSASLVLPTPGQSQSYSHISDSQALAIYTKFSSRLGTVESLLGLDSIPPPDLPSVKDYTMPLMKMTDIMARQLNLLNEVEEPFLDQLAKRIRTIISDAERMEEKRKQAKKGYEDLLAARDASNAGFSSNNGYHAPPQTPKLSGTTTRTTDRDGGGNDMLSVPSLDNPDHPLIDPELPARISALHSTLPAIENLAPMLQPILERLRALKEVHQDSSSANTRLTELEQHEVEIQKQLKQWRDTLGEMEQNTDELEEEWLENMENVENKFKELEARIKAI</sequence>
<organism evidence="5 6">
    <name type="scientific">Gomphillus americanus</name>
    <dbReference type="NCBI Taxonomy" id="1940652"/>
    <lineage>
        <taxon>Eukaryota</taxon>
        <taxon>Fungi</taxon>
        <taxon>Dikarya</taxon>
        <taxon>Ascomycota</taxon>
        <taxon>Pezizomycotina</taxon>
        <taxon>Lecanoromycetes</taxon>
        <taxon>OSLEUM clade</taxon>
        <taxon>Ostropomycetidae</taxon>
        <taxon>Ostropales</taxon>
        <taxon>Graphidaceae</taxon>
        <taxon>Gomphilloideae</taxon>
        <taxon>Gomphillus</taxon>
    </lineage>
</organism>
<feature type="region of interest" description="Disordered" evidence="4">
    <location>
        <begin position="326"/>
        <end position="371"/>
    </location>
</feature>
<protein>
    <recommendedName>
        <fullName evidence="7">Dynactin subunit</fullName>
    </recommendedName>
</protein>
<keyword evidence="6" id="KW-1185">Reference proteome</keyword>
<reference evidence="5" key="1">
    <citation type="submission" date="2021-03" db="EMBL/GenBank/DDBJ databases">
        <authorList>
            <person name="Tagirdzhanova G."/>
        </authorList>
    </citation>
    <scope>NUCLEOTIDE SEQUENCE</scope>
</reference>
<dbReference type="GO" id="GO:0007017">
    <property type="term" value="P:microtubule-based process"/>
    <property type="evidence" value="ECO:0007669"/>
    <property type="project" value="InterPro"/>
</dbReference>
<accession>A0A8H3FQ76</accession>
<comment type="caution">
    <text evidence="5">The sequence shown here is derived from an EMBL/GenBank/DDBJ whole genome shotgun (WGS) entry which is preliminary data.</text>
</comment>
<evidence type="ECO:0008006" key="7">
    <source>
        <dbReference type="Google" id="ProtNLM"/>
    </source>
</evidence>
<feature type="coiled-coil region" evidence="3">
    <location>
        <begin position="423"/>
        <end position="475"/>
    </location>
</feature>
<dbReference type="GO" id="GO:0005869">
    <property type="term" value="C:dynactin complex"/>
    <property type="evidence" value="ECO:0007669"/>
    <property type="project" value="InterPro"/>
</dbReference>
<evidence type="ECO:0000256" key="2">
    <source>
        <dbReference type="ARBA" id="ARBA00022490"/>
    </source>
</evidence>
<keyword evidence="2" id="KW-0963">Cytoplasm</keyword>
<evidence type="ECO:0000256" key="1">
    <source>
        <dbReference type="ARBA" id="ARBA00004496"/>
    </source>
</evidence>
<proteinExistence type="predicted"/>
<feature type="compositionally biased region" description="Polar residues" evidence="4">
    <location>
        <begin position="65"/>
        <end position="83"/>
    </location>
</feature>
<dbReference type="OrthoDB" id="4977at2759"/>
<feature type="compositionally biased region" description="Low complexity" evidence="4">
    <location>
        <begin position="35"/>
        <end position="47"/>
    </location>
</feature>
<feature type="compositionally biased region" description="Basic and acidic residues" evidence="4">
    <location>
        <begin position="49"/>
        <end position="64"/>
    </location>
</feature>
<name>A0A8H3FQ76_9LECA</name>
<keyword evidence="3" id="KW-0175">Coiled coil</keyword>
<dbReference type="PANTHER" id="PTHR15346">
    <property type="entry name" value="DYNACTIN SUBUNIT"/>
    <property type="match status" value="1"/>
</dbReference>
<feature type="coiled-coil region" evidence="3">
    <location>
        <begin position="286"/>
        <end position="320"/>
    </location>
</feature>
<dbReference type="EMBL" id="CAJPDQ010000030">
    <property type="protein sequence ID" value="CAF9928756.1"/>
    <property type="molecule type" value="Genomic_DNA"/>
</dbReference>
<feature type="compositionally biased region" description="Polar residues" evidence="4">
    <location>
        <begin position="22"/>
        <end position="34"/>
    </location>
</feature>
<gene>
    <name evidence="5" type="ORF">GOMPHAMPRED_005231</name>
</gene>
<dbReference type="InterPro" id="IPR028133">
    <property type="entry name" value="Dynamitin"/>
</dbReference>
<dbReference type="Proteomes" id="UP000664169">
    <property type="component" value="Unassembled WGS sequence"/>
</dbReference>
<feature type="region of interest" description="Disordered" evidence="4">
    <location>
        <begin position="1"/>
        <end position="111"/>
    </location>
</feature>
<evidence type="ECO:0000313" key="6">
    <source>
        <dbReference type="Proteomes" id="UP000664169"/>
    </source>
</evidence>
<evidence type="ECO:0000256" key="3">
    <source>
        <dbReference type="SAM" id="Coils"/>
    </source>
</evidence>
<evidence type="ECO:0000256" key="4">
    <source>
        <dbReference type="SAM" id="MobiDB-lite"/>
    </source>
</evidence>
<comment type="subcellular location">
    <subcellularLocation>
        <location evidence="1">Cytoplasm</location>
    </subcellularLocation>
</comment>
<dbReference type="Pfam" id="PF04912">
    <property type="entry name" value="Dynamitin"/>
    <property type="match status" value="1"/>
</dbReference>
<dbReference type="AlphaFoldDB" id="A0A8H3FQ76"/>
<evidence type="ECO:0000313" key="5">
    <source>
        <dbReference type="EMBL" id="CAF9928756.1"/>
    </source>
</evidence>
<dbReference type="GO" id="GO:0005737">
    <property type="term" value="C:cytoplasm"/>
    <property type="evidence" value="ECO:0007669"/>
    <property type="project" value="UniProtKB-SubCell"/>
</dbReference>